<name>A0A934VXI1_9BACT</name>
<proteinExistence type="predicted"/>
<comment type="caution">
    <text evidence="2">The sequence shown here is derived from an EMBL/GenBank/DDBJ whole genome shotgun (WGS) entry which is preliminary data.</text>
</comment>
<evidence type="ECO:0000256" key="1">
    <source>
        <dbReference type="SAM" id="MobiDB-lite"/>
    </source>
</evidence>
<organism evidence="2 3">
    <name type="scientific">Luteolibacter pohnpeiensis</name>
    <dbReference type="NCBI Taxonomy" id="454153"/>
    <lineage>
        <taxon>Bacteria</taxon>
        <taxon>Pseudomonadati</taxon>
        <taxon>Verrucomicrobiota</taxon>
        <taxon>Verrucomicrobiia</taxon>
        <taxon>Verrucomicrobiales</taxon>
        <taxon>Verrucomicrobiaceae</taxon>
        <taxon>Luteolibacter</taxon>
    </lineage>
</organism>
<dbReference type="RefSeq" id="WP_200271780.1">
    <property type="nucleotide sequence ID" value="NZ_JAENIJ010000023.1"/>
</dbReference>
<protein>
    <submittedName>
        <fullName evidence="2">Uncharacterized protein</fullName>
    </submittedName>
</protein>
<gene>
    <name evidence="2" type="ORF">JIN85_14000</name>
</gene>
<keyword evidence="3" id="KW-1185">Reference proteome</keyword>
<evidence type="ECO:0000313" key="2">
    <source>
        <dbReference type="EMBL" id="MBK1883534.1"/>
    </source>
</evidence>
<reference evidence="2" key="1">
    <citation type="submission" date="2021-01" db="EMBL/GenBank/DDBJ databases">
        <title>Modified the classification status of verrucomicrobia.</title>
        <authorList>
            <person name="Feng X."/>
        </authorList>
    </citation>
    <scope>NUCLEOTIDE SEQUENCE</scope>
    <source>
        <strain evidence="2">KCTC 22041</strain>
    </source>
</reference>
<dbReference type="Proteomes" id="UP000603141">
    <property type="component" value="Unassembled WGS sequence"/>
</dbReference>
<accession>A0A934VXI1</accession>
<feature type="region of interest" description="Disordered" evidence="1">
    <location>
        <begin position="138"/>
        <end position="157"/>
    </location>
</feature>
<feature type="compositionally biased region" description="Polar residues" evidence="1">
    <location>
        <begin position="147"/>
        <end position="157"/>
    </location>
</feature>
<dbReference type="AlphaFoldDB" id="A0A934VXI1"/>
<sequence>MMQNSNPKTVTPAFNQAASLSEEDQLRLKVAALKSPLLDRAYRRLEREEQKKQDEIHERFEKNREPSVEAMKRDLIDKKNREHHPELKPKHLPTVTREQLAKEAERNARLAYAAQQKAAIEQARQESLKEKRAFIADVTRPERLKDQFNQAARGNAR</sequence>
<evidence type="ECO:0000313" key="3">
    <source>
        <dbReference type="Proteomes" id="UP000603141"/>
    </source>
</evidence>
<feature type="region of interest" description="Disordered" evidence="1">
    <location>
        <begin position="47"/>
        <end position="70"/>
    </location>
</feature>
<dbReference type="EMBL" id="JAENIJ010000023">
    <property type="protein sequence ID" value="MBK1883534.1"/>
    <property type="molecule type" value="Genomic_DNA"/>
</dbReference>